<dbReference type="InterPro" id="IPR014322">
    <property type="entry name" value="RNA_pol_sigma-B/F/G"/>
</dbReference>
<keyword evidence="4" id="KW-0804">Transcription</keyword>
<dbReference type="InterPro" id="IPR007630">
    <property type="entry name" value="RNA_pol_sigma70_r4"/>
</dbReference>
<dbReference type="SUPFAM" id="SSF88946">
    <property type="entry name" value="Sigma2 domain of RNA polymerase sigma factors"/>
    <property type="match status" value="1"/>
</dbReference>
<dbReference type="NCBIfam" id="TIGR02937">
    <property type="entry name" value="sigma70-ECF"/>
    <property type="match status" value="1"/>
</dbReference>
<sequence>MTEAPNQHPGSDGNGERYEHLTPLFHELAALSPDDPEHAKLRETLVTRHLPVAKHIARRFGNRGESQEDLTQVATLGLIKAVDRFDPTHGADFLSFAVPTIMGEVRRHFRDTGWAVRVPRRLQEMHLAISSATSELSQSLGRAPTPRELAERLEVPLEQVFEGLAASNAYRSASLDEMLLDDETVSLGDSIGREEPELEIVEYRETLQPLLAQLPERDRQILLLRFFGNLTQTQIAKRIGVSQMHVSRLLSRTLARLREAAE</sequence>
<name>A0ABT1JH89_ACTCY</name>
<dbReference type="Pfam" id="PF04545">
    <property type="entry name" value="Sigma70_r4"/>
    <property type="match status" value="1"/>
</dbReference>
<protein>
    <submittedName>
        <fullName evidence="8">RNA polymerase, sigma 28 subunit, SigD/FliA/WhiG</fullName>
    </submittedName>
</protein>
<dbReference type="InterPro" id="IPR007624">
    <property type="entry name" value="RNA_pol_sigma70_r3"/>
</dbReference>
<dbReference type="Gene3D" id="1.20.120.1810">
    <property type="match status" value="1"/>
</dbReference>
<feature type="domain" description="RNA polymerase sigma-70 region 4" evidence="7">
    <location>
        <begin position="210"/>
        <end position="259"/>
    </location>
</feature>
<dbReference type="InterPro" id="IPR013325">
    <property type="entry name" value="RNA_pol_sigma_r2"/>
</dbReference>
<dbReference type="RefSeq" id="WP_026418958.1">
    <property type="nucleotide sequence ID" value="NZ_AUBJ02000001.1"/>
</dbReference>
<dbReference type="PRINTS" id="PR00046">
    <property type="entry name" value="SIGMA70FCT"/>
</dbReference>
<dbReference type="Proteomes" id="UP000791080">
    <property type="component" value="Unassembled WGS sequence"/>
</dbReference>
<evidence type="ECO:0000256" key="3">
    <source>
        <dbReference type="ARBA" id="ARBA00023125"/>
    </source>
</evidence>
<evidence type="ECO:0000256" key="1">
    <source>
        <dbReference type="ARBA" id="ARBA00023015"/>
    </source>
</evidence>
<evidence type="ECO:0000259" key="5">
    <source>
        <dbReference type="Pfam" id="PF04539"/>
    </source>
</evidence>
<proteinExistence type="predicted"/>
<dbReference type="Pfam" id="PF04539">
    <property type="entry name" value="Sigma70_r3"/>
    <property type="match status" value="1"/>
</dbReference>
<dbReference type="NCBIfam" id="TIGR02980">
    <property type="entry name" value="SigBFG"/>
    <property type="match status" value="1"/>
</dbReference>
<dbReference type="InterPro" id="IPR036388">
    <property type="entry name" value="WH-like_DNA-bd_sf"/>
</dbReference>
<dbReference type="CDD" id="cd06171">
    <property type="entry name" value="Sigma70_r4"/>
    <property type="match status" value="1"/>
</dbReference>
<keyword evidence="9" id="KW-1185">Reference proteome</keyword>
<keyword evidence="3" id="KW-0238">DNA-binding</keyword>
<dbReference type="SUPFAM" id="SSF88659">
    <property type="entry name" value="Sigma3 and sigma4 domains of RNA polymerase sigma factors"/>
    <property type="match status" value="2"/>
</dbReference>
<evidence type="ECO:0000313" key="9">
    <source>
        <dbReference type="Proteomes" id="UP000791080"/>
    </source>
</evidence>
<organism evidence="8 9">
    <name type="scientific">Actinoalloteichus caeruleus DSM 43889</name>
    <dbReference type="NCBI Taxonomy" id="1120930"/>
    <lineage>
        <taxon>Bacteria</taxon>
        <taxon>Bacillati</taxon>
        <taxon>Actinomycetota</taxon>
        <taxon>Actinomycetes</taxon>
        <taxon>Pseudonocardiales</taxon>
        <taxon>Pseudonocardiaceae</taxon>
        <taxon>Actinoalloteichus</taxon>
        <taxon>Actinoalloteichus cyanogriseus</taxon>
    </lineage>
</organism>
<feature type="domain" description="RNA polymerase sigma-70 region 2" evidence="6">
    <location>
        <begin position="45"/>
        <end position="114"/>
    </location>
</feature>
<evidence type="ECO:0000259" key="7">
    <source>
        <dbReference type="Pfam" id="PF04545"/>
    </source>
</evidence>
<accession>A0ABT1JH89</accession>
<feature type="domain" description="RNA polymerase sigma-70 region 3" evidence="5">
    <location>
        <begin position="129"/>
        <end position="189"/>
    </location>
</feature>
<dbReference type="Gene3D" id="1.10.10.10">
    <property type="entry name" value="Winged helix-like DNA-binding domain superfamily/Winged helix DNA-binding domain"/>
    <property type="match status" value="2"/>
</dbReference>
<dbReference type="EMBL" id="AUBJ02000001">
    <property type="protein sequence ID" value="MCP2331543.1"/>
    <property type="molecule type" value="Genomic_DNA"/>
</dbReference>
<reference evidence="8 9" key="1">
    <citation type="submission" date="2022-06" db="EMBL/GenBank/DDBJ databases">
        <title>Genomic Encyclopedia of Type Strains, Phase I: the one thousand microbial genomes (KMG-I) project.</title>
        <authorList>
            <person name="Kyrpides N."/>
        </authorList>
    </citation>
    <scope>NUCLEOTIDE SEQUENCE [LARGE SCALE GENOMIC DNA]</scope>
    <source>
        <strain evidence="8 9">DSM 43889</strain>
    </source>
</reference>
<dbReference type="PANTHER" id="PTHR30385:SF4">
    <property type="entry name" value="RNA POLYMERASE SIGMA-E FACTOR"/>
    <property type="match status" value="1"/>
</dbReference>
<dbReference type="PANTHER" id="PTHR30385">
    <property type="entry name" value="SIGMA FACTOR F FLAGELLAR"/>
    <property type="match status" value="1"/>
</dbReference>
<evidence type="ECO:0000259" key="6">
    <source>
        <dbReference type="Pfam" id="PF04542"/>
    </source>
</evidence>
<evidence type="ECO:0000256" key="2">
    <source>
        <dbReference type="ARBA" id="ARBA00023082"/>
    </source>
</evidence>
<keyword evidence="1" id="KW-0805">Transcription regulation</keyword>
<dbReference type="InterPro" id="IPR000943">
    <property type="entry name" value="RNA_pol_sigma70"/>
</dbReference>
<dbReference type="Pfam" id="PF04542">
    <property type="entry name" value="Sigma70_r2"/>
    <property type="match status" value="1"/>
</dbReference>
<evidence type="ECO:0000256" key="4">
    <source>
        <dbReference type="ARBA" id="ARBA00023163"/>
    </source>
</evidence>
<dbReference type="InterPro" id="IPR007627">
    <property type="entry name" value="RNA_pol_sigma70_r2"/>
</dbReference>
<evidence type="ECO:0000313" key="8">
    <source>
        <dbReference type="EMBL" id="MCP2331543.1"/>
    </source>
</evidence>
<dbReference type="InterPro" id="IPR014284">
    <property type="entry name" value="RNA_pol_sigma-70_dom"/>
</dbReference>
<keyword evidence="2" id="KW-0731">Sigma factor</keyword>
<gene>
    <name evidence="8" type="ORF">G443_001813</name>
</gene>
<dbReference type="InterPro" id="IPR013324">
    <property type="entry name" value="RNA_pol_sigma_r3/r4-like"/>
</dbReference>
<comment type="caution">
    <text evidence="8">The sequence shown here is derived from an EMBL/GenBank/DDBJ whole genome shotgun (WGS) entry which is preliminary data.</text>
</comment>